<keyword evidence="4" id="KW-1185">Reference proteome</keyword>
<evidence type="ECO:0000313" key="3">
    <source>
        <dbReference type="EMBL" id="KAJ4453270.1"/>
    </source>
</evidence>
<dbReference type="InterPro" id="IPR040007">
    <property type="entry name" value="Tho2"/>
</dbReference>
<feature type="compositionally biased region" description="Low complexity" evidence="1">
    <location>
        <begin position="164"/>
        <end position="175"/>
    </location>
</feature>
<feature type="region of interest" description="Disordered" evidence="1">
    <location>
        <begin position="154"/>
        <end position="242"/>
    </location>
</feature>
<protein>
    <recommendedName>
        <fullName evidence="2">THO complex subunitTHOC2 C-terminal domain-containing protein</fullName>
    </recommendedName>
</protein>
<evidence type="ECO:0000256" key="1">
    <source>
        <dbReference type="SAM" id="MobiDB-lite"/>
    </source>
</evidence>
<feature type="region of interest" description="Disordered" evidence="1">
    <location>
        <begin position="348"/>
        <end position="370"/>
    </location>
</feature>
<feature type="compositionally biased region" description="Polar residues" evidence="1">
    <location>
        <begin position="228"/>
        <end position="242"/>
    </location>
</feature>
<evidence type="ECO:0000259" key="2">
    <source>
        <dbReference type="Pfam" id="PF11262"/>
    </source>
</evidence>
<dbReference type="Proteomes" id="UP001141327">
    <property type="component" value="Unassembled WGS sequence"/>
</dbReference>
<comment type="caution">
    <text evidence="3">The sequence shown here is derived from an EMBL/GenBank/DDBJ whole genome shotgun (WGS) entry which is preliminary data.</text>
</comment>
<evidence type="ECO:0000313" key="4">
    <source>
        <dbReference type="Proteomes" id="UP001141327"/>
    </source>
</evidence>
<dbReference type="InterPro" id="IPR021418">
    <property type="entry name" value="THO_THOC2_C"/>
</dbReference>
<dbReference type="PANTHER" id="PTHR21597">
    <property type="entry name" value="THO2 PROTEIN"/>
    <property type="match status" value="1"/>
</dbReference>
<dbReference type="Pfam" id="PF11262">
    <property type="entry name" value="Tho2"/>
    <property type="match status" value="1"/>
</dbReference>
<feature type="domain" description="THO complex subunitTHOC2 C-terminal" evidence="2">
    <location>
        <begin position="50"/>
        <end position="134"/>
    </location>
</feature>
<sequence length="370" mass="40265">MSNYLNYHLASCTEKQANRMGLFLERFFTHVSPLFTGDRVLLQKYQPDVFLRSYLVYDKKNAQVFLSFLSSGDFILIRNALFVLSRAHQFLPAFQGSNVDLQSKATELADPDEHKSSERREDIKLLARRYLALLQQPRLLPDYNTVRRTYSLATPPVSTPPAASPAATPIKSTPARAGAVSPPVTTGASAGHKLVMPPGTGTGTTAKPTPRVEATKPTPTIAAGAAVGSNNNLHNSRSCPSRPIHQTTCCRSPDHSAINININININISSLRNLNDSNNNNYQGPANHCTRHHRHYNHHYHHHPPPPVLLAFTVPAAGPAPGFTTPRPLCAPCAPGCKRWFNRDAFSGPGHTAPQGRVGHTQGCKSGSGS</sequence>
<name>A0ABQ8U8X3_9EUKA</name>
<dbReference type="EMBL" id="JAPMOS010000288">
    <property type="protein sequence ID" value="KAJ4453270.1"/>
    <property type="molecule type" value="Genomic_DNA"/>
</dbReference>
<proteinExistence type="predicted"/>
<reference evidence="3" key="1">
    <citation type="journal article" date="2022" name="bioRxiv">
        <title>Genomics of Preaxostyla Flagellates Illuminates Evolutionary Transitions and the Path Towards Mitochondrial Loss.</title>
        <authorList>
            <person name="Novak L.V.F."/>
            <person name="Treitli S.C."/>
            <person name="Pyrih J."/>
            <person name="Halakuc P."/>
            <person name="Pipaliya S.V."/>
            <person name="Vacek V."/>
            <person name="Brzon O."/>
            <person name="Soukal P."/>
            <person name="Eme L."/>
            <person name="Dacks J.B."/>
            <person name="Karnkowska A."/>
            <person name="Elias M."/>
            <person name="Hampl V."/>
        </authorList>
    </citation>
    <scope>NUCLEOTIDE SEQUENCE</scope>
    <source>
        <strain evidence="3">RCP-MX</strain>
    </source>
</reference>
<dbReference type="PANTHER" id="PTHR21597:SF0">
    <property type="entry name" value="THO COMPLEX SUBUNIT 2"/>
    <property type="match status" value="1"/>
</dbReference>
<organism evidence="3 4">
    <name type="scientific">Paratrimastix pyriformis</name>
    <dbReference type="NCBI Taxonomy" id="342808"/>
    <lineage>
        <taxon>Eukaryota</taxon>
        <taxon>Metamonada</taxon>
        <taxon>Preaxostyla</taxon>
        <taxon>Paratrimastigidae</taxon>
        <taxon>Paratrimastix</taxon>
    </lineage>
</organism>
<gene>
    <name evidence="3" type="ORF">PAPYR_12303</name>
</gene>
<feature type="compositionally biased region" description="Low complexity" evidence="1">
    <location>
        <begin position="197"/>
        <end position="209"/>
    </location>
</feature>
<accession>A0ABQ8U8X3</accession>